<accession>A0ACC2ZRZ0</accession>
<comment type="caution">
    <text evidence="1">The sequence shown here is derived from an EMBL/GenBank/DDBJ whole genome shotgun (WGS) entry which is preliminary data.</text>
</comment>
<sequence length="449" mass="49454">MAAHPPPAYVKPPPFSPPSNRPRSFDLAKSDMMDVEERSQRAASVLSGMSAEDMEAAETLKSLHQADVHSPRLQQQAQPAQAPRGTVYNAHTQTHEPEPLLSLITSQYPLAASVINSSISVYKSAQSITPGGEWTERNIGLPLARTTARISGVESVARWALQPKQPSRNDQPQTPDIEKGYHNLTSEGVIRHTALIPTTEPLPAYDDGDRSPPYSEHQVVVTRDQEPPQGWQARLVITTSGLGCAMNERSIENLKFCVSWLRWANGQLGNAIQSLKDILLHWERKASQSSQPMSVANMTVSESDKTLLSKRVNALQAEVVATLKKVVSIVSEYAGGALPKNARDLVHHHLISLPTRFAWASSRRTSNGEDEATTNANKALLLAQEGLDMMNQVSRVVNDTLVSAEDWCEKLGRRKRQSEQQPTLHLTEKFDARELGEAAGTDTDTKMEM</sequence>
<keyword evidence="2" id="KW-1185">Reference proteome</keyword>
<evidence type="ECO:0000313" key="1">
    <source>
        <dbReference type="EMBL" id="KAJ9650361.1"/>
    </source>
</evidence>
<name>A0ACC2ZRZ0_9EURO</name>
<proteinExistence type="predicted"/>
<dbReference type="Proteomes" id="UP001172386">
    <property type="component" value="Unassembled WGS sequence"/>
</dbReference>
<reference evidence="1" key="1">
    <citation type="submission" date="2022-10" db="EMBL/GenBank/DDBJ databases">
        <title>Culturing micro-colonial fungi from biological soil crusts in the Mojave desert and describing Neophaeococcomyces mojavensis, and introducing the new genera and species Taxawa tesnikishii.</title>
        <authorList>
            <person name="Kurbessoian T."/>
            <person name="Stajich J.E."/>
        </authorList>
    </citation>
    <scope>NUCLEOTIDE SEQUENCE</scope>
    <source>
        <strain evidence="1">JES_112</strain>
    </source>
</reference>
<dbReference type="EMBL" id="JAPDRQ010000350">
    <property type="protein sequence ID" value="KAJ9650361.1"/>
    <property type="molecule type" value="Genomic_DNA"/>
</dbReference>
<organism evidence="1 2">
    <name type="scientific">Neophaeococcomyces mojaviensis</name>
    <dbReference type="NCBI Taxonomy" id="3383035"/>
    <lineage>
        <taxon>Eukaryota</taxon>
        <taxon>Fungi</taxon>
        <taxon>Dikarya</taxon>
        <taxon>Ascomycota</taxon>
        <taxon>Pezizomycotina</taxon>
        <taxon>Eurotiomycetes</taxon>
        <taxon>Chaetothyriomycetidae</taxon>
        <taxon>Chaetothyriales</taxon>
        <taxon>Chaetothyriales incertae sedis</taxon>
        <taxon>Neophaeococcomyces</taxon>
    </lineage>
</organism>
<protein>
    <submittedName>
        <fullName evidence="1">Transcriptional regulator opi1</fullName>
    </submittedName>
</protein>
<gene>
    <name evidence="1" type="primary">OPI1</name>
    <name evidence="1" type="ORF">H2198_010330</name>
</gene>
<evidence type="ECO:0000313" key="2">
    <source>
        <dbReference type="Proteomes" id="UP001172386"/>
    </source>
</evidence>